<dbReference type="InterPro" id="IPR003593">
    <property type="entry name" value="AAA+_ATPase"/>
</dbReference>
<proteinExistence type="inferred from homology"/>
<evidence type="ECO:0000256" key="3">
    <source>
        <dbReference type="ARBA" id="ARBA00022448"/>
    </source>
</evidence>
<dbReference type="PROSITE" id="PS00211">
    <property type="entry name" value="ABC_TRANSPORTER_1"/>
    <property type="match status" value="2"/>
</dbReference>
<dbReference type="Pfam" id="PF00005">
    <property type="entry name" value="ABC_tran"/>
    <property type="match status" value="2"/>
</dbReference>
<keyword evidence="11" id="KW-1185">Reference proteome</keyword>
<comment type="subcellular location">
    <subcellularLocation>
        <location evidence="1">Cell inner membrane</location>
        <topology evidence="1">Peripheral membrane protein</topology>
    </subcellularLocation>
</comment>
<dbReference type="SUPFAM" id="SSF52540">
    <property type="entry name" value="P-loop containing nucleoside triphosphate hydrolases"/>
    <property type="match status" value="2"/>
</dbReference>
<keyword evidence="3" id="KW-0813">Transport</keyword>
<keyword evidence="6 10" id="KW-0067">ATP-binding</keyword>
<evidence type="ECO:0000256" key="5">
    <source>
        <dbReference type="ARBA" id="ARBA00022741"/>
    </source>
</evidence>
<evidence type="ECO:0000313" key="11">
    <source>
        <dbReference type="Proteomes" id="UP001211872"/>
    </source>
</evidence>
<keyword evidence="7" id="KW-0472">Membrane</keyword>
<protein>
    <submittedName>
        <fullName evidence="10">ABC transporter ATP-binding protein</fullName>
    </submittedName>
</protein>
<name>A0ABY7PLN7_9BACT</name>
<comment type="similarity">
    <text evidence="2">Belongs to the ABC transporter superfamily.</text>
</comment>
<dbReference type="InterPro" id="IPR003439">
    <property type="entry name" value="ABC_transporter-like_ATP-bd"/>
</dbReference>
<dbReference type="InterPro" id="IPR050388">
    <property type="entry name" value="ABC_Ni/Peptide_Import"/>
</dbReference>
<dbReference type="CDD" id="cd03257">
    <property type="entry name" value="ABC_NikE_OppD_transporters"/>
    <property type="match status" value="2"/>
</dbReference>
<evidence type="ECO:0000256" key="1">
    <source>
        <dbReference type="ARBA" id="ARBA00004417"/>
    </source>
</evidence>
<dbReference type="SMART" id="SM00382">
    <property type="entry name" value="AAA"/>
    <property type="match status" value="2"/>
</dbReference>
<dbReference type="Pfam" id="PF08352">
    <property type="entry name" value="oligo_HPY"/>
    <property type="match status" value="2"/>
</dbReference>
<evidence type="ECO:0000256" key="6">
    <source>
        <dbReference type="ARBA" id="ARBA00022840"/>
    </source>
</evidence>
<dbReference type="NCBIfam" id="NF007739">
    <property type="entry name" value="PRK10419.1"/>
    <property type="match status" value="2"/>
</dbReference>
<evidence type="ECO:0000256" key="2">
    <source>
        <dbReference type="ARBA" id="ARBA00005417"/>
    </source>
</evidence>
<evidence type="ECO:0000313" key="10">
    <source>
        <dbReference type="EMBL" id="WBO84122.1"/>
    </source>
</evidence>
<dbReference type="PANTHER" id="PTHR43297">
    <property type="entry name" value="OLIGOPEPTIDE TRANSPORT ATP-BINDING PROTEIN APPD"/>
    <property type="match status" value="1"/>
</dbReference>
<dbReference type="InterPro" id="IPR027417">
    <property type="entry name" value="P-loop_NTPase"/>
</dbReference>
<reference evidence="10 11" key="1">
    <citation type="journal article" date="2011" name="Int. J. Syst. Evol. Microbiol.">
        <title>Hymenobacter yonginensis sp. nov., isolated from a mesotrophic artificial lake.</title>
        <authorList>
            <person name="Joung Y."/>
            <person name="Cho S.H."/>
            <person name="Kim H."/>
            <person name="Kim S.B."/>
            <person name="Joh K."/>
        </authorList>
    </citation>
    <scope>NUCLEOTIDE SEQUENCE [LARGE SCALE GENOMIC DNA]</scope>
    <source>
        <strain evidence="10 11">KCTC 22745</strain>
    </source>
</reference>
<dbReference type="Gene3D" id="3.40.50.300">
    <property type="entry name" value="P-loop containing nucleotide triphosphate hydrolases"/>
    <property type="match status" value="2"/>
</dbReference>
<dbReference type="EMBL" id="CP115396">
    <property type="protein sequence ID" value="WBO84122.1"/>
    <property type="molecule type" value="Genomic_DNA"/>
</dbReference>
<dbReference type="InterPro" id="IPR017871">
    <property type="entry name" value="ABC_transporter-like_CS"/>
</dbReference>
<dbReference type="RefSeq" id="WP_270126619.1">
    <property type="nucleotide sequence ID" value="NZ_CP115396.1"/>
</dbReference>
<keyword evidence="4" id="KW-1003">Cell membrane</keyword>
<dbReference type="NCBIfam" id="NF008453">
    <property type="entry name" value="PRK11308.1"/>
    <property type="match status" value="2"/>
</dbReference>
<feature type="compositionally biased region" description="Basic and acidic residues" evidence="8">
    <location>
        <begin position="315"/>
        <end position="334"/>
    </location>
</feature>
<feature type="domain" description="ABC transporter" evidence="9">
    <location>
        <begin position="407"/>
        <end position="658"/>
    </location>
</feature>
<gene>
    <name evidence="10" type="ORF">O9Z63_17305</name>
</gene>
<feature type="region of interest" description="Disordered" evidence="8">
    <location>
        <begin position="309"/>
        <end position="343"/>
    </location>
</feature>
<evidence type="ECO:0000259" key="9">
    <source>
        <dbReference type="PROSITE" id="PS50893"/>
    </source>
</evidence>
<feature type="domain" description="ABC transporter" evidence="9">
    <location>
        <begin position="8"/>
        <end position="262"/>
    </location>
</feature>
<keyword evidence="5" id="KW-0547">Nucleotide-binding</keyword>
<organism evidence="10 11">
    <name type="scientific">Hymenobacter yonginensis</name>
    <dbReference type="NCBI Taxonomy" id="748197"/>
    <lineage>
        <taxon>Bacteria</taxon>
        <taxon>Pseudomonadati</taxon>
        <taxon>Bacteroidota</taxon>
        <taxon>Cytophagia</taxon>
        <taxon>Cytophagales</taxon>
        <taxon>Hymenobacteraceae</taxon>
        <taxon>Hymenobacter</taxon>
    </lineage>
</organism>
<evidence type="ECO:0000256" key="7">
    <source>
        <dbReference type="ARBA" id="ARBA00023136"/>
    </source>
</evidence>
<dbReference type="GO" id="GO:0005524">
    <property type="term" value="F:ATP binding"/>
    <property type="evidence" value="ECO:0007669"/>
    <property type="project" value="UniProtKB-KW"/>
</dbReference>
<evidence type="ECO:0000256" key="8">
    <source>
        <dbReference type="SAM" id="MobiDB-lite"/>
    </source>
</evidence>
<evidence type="ECO:0000256" key="4">
    <source>
        <dbReference type="ARBA" id="ARBA00022475"/>
    </source>
</evidence>
<dbReference type="InterPro" id="IPR013563">
    <property type="entry name" value="Oligopep_ABC_C"/>
</dbReference>
<dbReference type="Proteomes" id="UP001211872">
    <property type="component" value="Chromosome"/>
</dbReference>
<dbReference type="PANTHER" id="PTHR43297:SF2">
    <property type="entry name" value="DIPEPTIDE TRANSPORT ATP-BINDING PROTEIN DPPD"/>
    <property type="match status" value="1"/>
</dbReference>
<accession>A0ABY7PLN7</accession>
<dbReference type="PROSITE" id="PS50893">
    <property type="entry name" value="ABC_TRANSPORTER_2"/>
    <property type="match status" value="2"/>
</dbReference>
<sequence>MSQPILSVRNLTIDFNSHRGNTRAVQDISFDLHRGETLAIVGESGSGKSVTSLALMGLIPLPPGRIVSGEARFQSEALGEVDLLQLTDKQLQQVRGNDIGMIFQEPMTSLNPVYTCGSQVVEALRLHTTLSEKEAEARTVELFTMAQLPRPEKIFTSYPHEISGGQKQRVMIAMAMACNPAILIADEPTTALDVTVQARMLRLIDDLRRQHNTAVIFITHDLGVVAEIADRILVMYRGRVVEQGAVLDIFTNPQHPYTKGLLACRPKLSVGRKKLPVVADFMRETAEGGFVSTDADFTQVADGLVAEAPASTSHNDGETAKTFPVEHRVSRPETPEFGLETAPSLESGQPLLISSGATSGATNSPEGFVVPLPLHEPATSAAPAAASFNDRVTTRPSTTRGTTAPLLQVENLNVHFPIRKGFFNRKPEFVRAVDGVSFEVYPGETVGLVGESGCGKTTLGRALLRLVEPTSGSILFEGEDLARLPAEQLRRRRREFQMVFQDPYAALNPMMTVGEAILEPMRVHNVGGTRQEQKARVLELLRTVGLTEAQYQRYPHEFSGGQRQRICIARALALQPKCIICDESVSALDVSVQAQVLNLLNDLKREFGITYLFITHDLSVARFMSDRLLVMRQGQIVESGPAADIYANPQHDYTKQLLAAIPKDTPADIRAAVASRA</sequence>